<proteinExistence type="predicted"/>
<evidence type="ECO:0000259" key="1">
    <source>
        <dbReference type="Pfam" id="PF12146"/>
    </source>
</evidence>
<dbReference type="OrthoDB" id="5614837at2"/>
<dbReference type="InterPro" id="IPR051044">
    <property type="entry name" value="MAG_DAG_Lipase"/>
</dbReference>
<dbReference type="SUPFAM" id="SSF53474">
    <property type="entry name" value="alpha/beta-Hydrolases"/>
    <property type="match status" value="1"/>
</dbReference>
<dbReference type="GO" id="GO:0016787">
    <property type="term" value="F:hydrolase activity"/>
    <property type="evidence" value="ECO:0007669"/>
    <property type="project" value="UniProtKB-KW"/>
</dbReference>
<gene>
    <name evidence="2" type="ORF">SAMN05444126_10599</name>
</gene>
<dbReference type="PANTHER" id="PTHR11614">
    <property type="entry name" value="PHOSPHOLIPASE-RELATED"/>
    <property type="match status" value="1"/>
</dbReference>
<reference evidence="3" key="1">
    <citation type="submission" date="2016-10" db="EMBL/GenBank/DDBJ databases">
        <authorList>
            <person name="de Groot N.N."/>
        </authorList>
    </citation>
    <scope>NUCLEOTIDE SEQUENCE [LARGE SCALE GENOMIC DNA]</scope>
    <source>
        <strain evidence="3">10nlg</strain>
    </source>
</reference>
<name>A0A1H9RWK2_9BACI</name>
<evidence type="ECO:0000313" key="3">
    <source>
        <dbReference type="Proteomes" id="UP000199318"/>
    </source>
</evidence>
<comment type="caution">
    <text evidence="2">The sequence shown here is derived from an EMBL/GenBank/DDBJ whole genome shotgun (WGS) entry which is preliminary data.</text>
</comment>
<keyword evidence="3" id="KW-1185">Reference proteome</keyword>
<sequence>MNKEHSWLDDLRDAMPDLSQNNPHNRIASLHYYLTYYGFDRNHLSSYRAGVVTSRRYNVFTQHFQPANPEAAVLLIHGFLDHSGGLSKTVNAFLEQNCEVILFDLPGHGLSDGSNGEVISFDDYLDALRDVYETVKTNVFCDQFIGAGHSTGAAILYHASSIRMLPFSSLILVSPLYFPHRWTWTRGFVHYTTKLLRRTKRVFKRNSEDRSYRAFIKEDPLQVQWIGTHWLKAMEAWQMRMHYSPVLRIPVYLIQGGRDNTVDEKENIRFYRQKCPNMQICYIPGGRHQLLNEQRVIRADVHERMIEFLRQPSVR</sequence>
<accession>A0A1H9RWK2</accession>
<keyword evidence="2" id="KW-0378">Hydrolase</keyword>
<feature type="domain" description="Serine aminopeptidase S33" evidence="1">
    <location>
        <begin position="68"/>
        <end position="294"/>
    </location>
</feature>
<dbReference type="InterPro" id="IPR029058">
    <property type="entry name" value="AB_hydrolase_fold"/>
</dbReference>
<protein>
    <submittedName>
        <fullName evidence="2">Lysophospholipase, alpha-beta hydrolase superfamily</fullName>
    </submittedName>
</protein>
<dbReference type="Gene3D" id="3.40.50.1820">
    <property type="entry name" value="alpha/beta hydrolase"/>
    <property type="match status" value="1"/>
</dbReference>
<dbReference type="EMBL" id="FOGV01000005">
    <property type="protein sequence ID" value="SER76269.1"/>
    <property type="molecule type" value="Genomic_DNA"/>
</dbReference>
<organism evidence="2 3">
    <name type="scientific">Salisediminibacterium halotolerans</name>
    <dbReference type="NCBI Taxonomy" id="517425"/>
    <lineage>
        <taxon>Bacteria</taxon>
        <taxon>Bacillati</taxon>
        <taxon>Bacillota</taxon>
        <taxon>Bacilli</taxon>
        <taxon>Bacillales</taxon>
        <taxon>Bacillaceae</taxon>
        <taxon>Salisediminibacterium</taxon>
    </lineage>
</organism>
<dbReference type="AlphaFoldDB" id="A0A1H9RWK2"/>
<evidence type="ECO:0000313" key="2">
    <source>
        <dbReference type="EMBL" id="SER76269.1"/>
    </source>
</evidence>
<dbReference type="Pfam" id="PF12146">
    <property type="entry name" value="Hydrolase_4"/>
    <property type="match status" value="1"/>
</dbReference>
<dbReference type="RefSeq" id="WP_093072257.1">
    <property type="nucleotide sequence ID" value="NZ_FOGV01000005.1"/>
</dbReference>
<dbReference type="STRING" id="1464123.SAMN05444126_10599"/>
<dbReference type="Proteomes" id="UP000199318">
    <property type="component" value="Unassembled WGS sequence"/>
</dbReference>
<dbReference type="InterPro" id="IPR022742">
    <property type="entry name" value="Hydrolase_4"/>
</dbReference>